<dbReference type="GO" id="GO:0008664">
    <property type="term" value="F:RNA 2',3'-cyclic 3'-phosphodiesterase activity"/>
    <property type="evidence" value="ECO:0007669"/>
    <property type="project" value="InterPro"/>
</dbReference>
<dbReference type="EMBL" id="FUXP01000001">
    <property type="protein sequence ID" value="SJZ55750.1"/>
    <property type="molecule type" value="Genomic_DNA"/>
</dbReference>
<keyword evidence="2" id="KW-0436">Ligase</keyword>
<dbReference type="InterPro" id="IPR004175">
    <property type="entry name" value="RNA_CPDase"/>
</dbReference>
<keyword evidence="3" id="KW-1185">Reference proteome</keyword>
<evidence type="ECO:0000313" key="3">
    <source>
        <dbReference type="Proteomes" id="UP000190061"/>
    </source>
</evidence>
<dbReference type="Proteomes" id="UP000190061">
    <property type="component" value="Unassembled WGS sequence"/>
</dbReference>
<dbReference type="Gene3D" id="3.90.1140.10">
    <property type="entry name" value="Cyclic phosphodiesterase"/>
    <property type="match status" value="1"/>
</dbReference>
<gene>
    <name evidence="2" type="ORF">SAMN02745674_00067</name>
</gene>
<dbReference type="PANTHER" id="PTHR35561">
    <property type="entry name" value="RNA 2',3'-CYCLIC PHOSPHODIESTERASE"/>
    <property type="match status" value="1"/>
</dbReference>
<evidence type="ECO:0000256" key="1">
    <source>
        <dbReference type="ARBA" id="ARBA00022801"/>
    </source>
</evidence>
<sequence length="189" mass="20585">MQSDLQPPDLFGPAAETQRLFFALWPSGDLRTRIADEVDRLQARHAVGGRRLRPARYHLTLQFLGVFSPLPPDLLHRACQAARSAAQELAPFDLALDRSGSFGATGWLGCSNMPTGLRRLWEVLGRCLVQAGVPPKSGKTLVPHVTVIRDSRVPLATGAVGPLRWAVDRFVLVRSAGGNGYIRSKGNGR</sequence>
<dbReference type="GO" id="GO:0016874">
    <property type="term" value="F:ligase activity"/>
    <property type="evidence" value="ECO:0007669"/>
    <property type="project" value="UniProtKB-KW"/>
</dbReference>
<dbReference type="SUPFAM" id="SSF55144">
    <property type="entry name" value="LigT-like"/>
    <property type="match status" value="1"/>
</dbReference>
<dbReference type="PANTHER" id="PTHR35561:SF1">
    <property type="entry name" value="RNA 2',3'-CYCLIC PHOSPHODIESTERASE"/>
    <property type="match status" value="1"/>
</dbReference>
<dbReference type="RefSeq" id="WP_078756739.1">
    <property type="nucleotide sequence ID" value="NZ_FUXP01000001.1"/>
</dbReference>
<dbReference type="AlphaFoldDB" id="A0A1T4LLY4"/>
<dbReference type="Pfam" id="PF13563">
    <property type="entry name" value="2_5_RNA_ligase2"/>
    <property type="match status" value="1"/>
</dbReference>
<dbReference type="STRING" id="1122188.SAMN02745674_00067"/>
<evidence type="ECO:0000313" key="2">
    <source>
        <dbReference type="EMBL" id="SJZ55750.1"/>
    </source>
</evidence>
<dbReference type="GO" id="GO:0004113">
    <property type="term" value="F:2',3'-cyclic-nucleotide 3'-phosphodiesterase activity"/>
    <property type="evidence" value="ECO:0007669"/>
    <property type="project" value="InterPro"/>
</dbReference>
<proteinExistence type="predicted"/>
<organism evidence="2 3">
    <name type="scientific">Lysobacter spongiicola DSM 21749</name>
    <dbReference type="NCBI Taxonomy" id="1122188"/>
    <lineage>
        <taxon>Bacteria</taxon>
        <taxon>Pseudomonadati</taxon>
        <taxon>Pseudomonadota</taxon>
        <taxon>Gammaproteobacteria</taxon>
        <taxon>Lysobacterales</taxon>
        <taxon>Lysobacteraceae</taxon>
        <taxon>Novilysobacter</taxon>
    </lineage>
</organism>
<protein>
    <submittedName>
        <fullName evidence="2">2'-5' RNA ligase</fullName>
    </submittedName>
</protein>
<reference evidence="2 3" key="1">
    <citation type="submission" date="2017-02" db="EMBL/GenBank/DDBJ databases">
        <authorList>
            <person name="Peterson S.W."/>
        </authorList>
    </citation>
    <scope>NUCLEOTIDE SEQUENCE [LARGE SCALE GENOMIC DNA]</scope>
    <source>
        <strain evidence="2 3">DSM 21749</strain>
    </source>
</reference>
<dbReference type="InterPro" id="IPR009097">
    <property type="entry name" value="Cyclic_Pdiesterase"/>
</dbReference>
<name>A0A1T4LLY4_9GAMM</name>
<dbReference type="OrthoDB" id="7061261at2"/>
<accession>A0A1T4LLY4</accession>
<keyword evidence="1" id="KW-0378">Hydrolase</keyword>